<sequence length="304" mass="34018">MPPLSLATSQSFGRKRKRHVSASSARSSRNVATFSASTRDQLFDLYRSEAYACWHCNAKPADAAHVITRRDVQFDAYKSAGLLTIDALSDLKNAVPLCPLCHRNFDDHNNPGFVFFPAGLAYFRMHEERDAQRRTEKYRLTGAPVARIAPSAIDYLEHHTRNGLVDEDSVGGMYERYVLFDYLPNVAGAAPILGQIGGPAPWHGDPMAALRRAFAASSSSIPSGSSWRRKKELVELRLLYEKTDMSYKAIDNLASEVQLSPDNDPRSERTTCWFVEIWVSISTWTFSCSSGPSLTLKVPLFIFF</sequence>
<dbReference type="STRING" id="236234.A0A1J9RPX0"/>
<dbReference type="GO" id="GO:0016787">
    <property type="term" value="F:hydrolase activity"/>
    <property type="evidence" value="ECO:0007669"/>
    <property type="project" value="UniProtKB-KW"/>
</dbReference>
<dbReference type="Proteomes" id="UP000183809">
    <property type="component" value="Unassembled WGS sequence"/>
</dbReference>
<gene>
    <name evidence="2" type="ORF">BKCO1_5900052</name>
</gene>
<dbReference type="AlphaFoldDB" id="A0A1J9RPX0"/>
<keyword evidence="3" id="KW-1185">Reference proteome</keyword>
<protein>
    <submittedName>
        <fullName evidence="2">Dienelactone hydrolase family protein</fullName>
    </submittedName>
</protein>
<dbReference type="RefSeq" id="XP_020126771.1">
    <property type="nucleotide sequence ID" value="XM_020277643.1"/>
</dbReference>
<dbReference type="EMBL" id="MNUE01000059">
    <property type="protein sequence ID" value="OJD30511.1"/>
    <property type="molecule type" value="Genomic_DNA"/>
</dbReference>
<evidence type="ECO:0000256" key="1">
    <source>
        <dbReference type="SAM" id="MobiDB-lite"/>
    </source>
</evidence>
<name>A0A1J9RPX0_9PEZI</name>
<dbReference type="GeneID" id="31017904"/>
<dbReference type="OrthoDB" id="5352262at2759"/>
<comment type="caution">
    <text evidence="2">The sequence shown here is derived from an EMBL/GenBank/DDBJ whole genome shotgun (WGS) entry which is preliminary data.</text>
</comment>
<evidence type="ECO:0000313" key="2">
    <source>
        <dbReference type="EMBL" id="OJD30511.1"/>
    </source>
</evidence>
<organism evidence="2 3">
    <name type="scientific">Diplodia corticola</name>
    <dbReference type="NCBI Taxonomy" id="236234"/>
    <lineage>
        <taxon>Eukaryota</taxon>
        <taxon>Fungi</taxon>
        <taxon>Dikarya</taxon>
        <taxon>Ascomycota</taxon>
        <taxon>Pezizomycotina</taxon>
        <taxon>Dothideomycetes</taxon>
        <taxon>Dothideomycetes incertae sedis</taxon>
        <taxon>Botryosphaeriales</taxon>
        <taxon>Botryosphaeriaceae</taxon>
        <taxon>Diplodia</taxon>
    </lineage>
</organism>
<feature type="region of interest" description="Disordered" evidence="1">
    <location>
        <begin position="1"/>
        <end position="24"/>
    </location>
</feature>
<keyword evidence="2" id="KW-0378">Hydrolase</keyword>
<reference evidence="2 3" key="1">
    <citation type="submission" date="2016-10" db="EMBL/GenBank/DDBJ databases">
        <title>Proteomics and genomics reveal pathogen-plant mechanisms compatible with a hemibiotrophic lifestyle of Diplodia corticola.</title>
        <authorList>
            <person name="Fernandes I."/>
            <person name="De Jonge R."/>
            <person name="Van De Peer Y."/>
            <person name="Devreese B."/>
            <person name="Alves A."/>
            <person name="Esteves A.C."/>
        </authorList>
    </citation>
    <scope>NUCLEOTIDE SEQUENCE [LARGE SCALE GENOMIC DNA]</scope>
    <source>
        <strain evidence="2 3">CBS 112549</strain>
    </source>
</reference>
<feature type="compositionally biased region" description="Polar residues" evidence="1">
    <location>
        <begin position="1"/>
        <end position="12"/>
    </location>
</feature>
<evidence type="ECO:0000313" key="3">
    <source>
        <dbReference type="Proteomes" id="UP000183809"/>
    </source>
</evidence>
<accession>A0A1J9RPX0</accession>
<proteinExistence type="predicted"/>